<dbReference type="NCBIfam" id="TIGR00229">
    <property type="entry name" value="sensory_box"/>
    <property type="match status" value="1"/>
</dbReference>
<dbReference type="PROSITE" id="PS50112">
    <property type="entry name" value="PAS"/>
    <property type="match status" value="1"/>
</dbReference>
<dbReference type="CDD" id="cd00130">
    <property type="entry name" value="PAS"/>
    <property type="match status" value="1"/>
</dbReference>
<protein>
    <submittedName>
        <fullName evidence="2">PAS domain-containing protein</fullName>
    </submittedName>
</protein>
<reference evidence="2 3" key="1">
    <citation type="submission" date="2019-10" db="EMBL/GenBank/DDBJ databases">
        <title>New genus of Silvanigrellaceae.</title>
        <authorList>
            <person name="Pitt A."/>
            <person name="Hahn M.W."/>
        </authorList>
    </citation>
    <scope>NUCLEOTIDE SEQUENCE [LARGE SCALE GENOMIC DNA]</scope>
    <source>
        <strain evidence="2 3">33A1-SZDP</strain>
    </source>
</reference>
<dbReference type="Pfam" id="PF08447">
    <property type="entry name" value="PAS_3"/>
    <property type="match status" value="1"/>
</dbReference>
<organism evidence="2 3">
    <name type="scientific">Fluviispira multicolorata</name>
    <dbReference type="NCBI Taxonomy" id="2654512"/>
    <lineage>
        <taxon>Bacteria</taxon>
        <taxon>Pseudomonadati</taxon>
        <taxon>Bdellovibrionota</taxon>
        <taxon>Oligoflexia</taxon>
        <taxon>Silvanigrellales</taxon>
        <taxon>Silvanigrellaceae</taxon>
        <taxon>Fluviispira</taxon>
    </lineage>
</organism>
<name>A0A833JE66_9BACT</name>
<feature type="domain" description="PAS" evidence="1">
    <location>
        <begin position="29"/>
        <end position="85"/>
    </location>
</feature>
<dbReference type="SUPFAM" id="SSF55785">
    <property type="entry name" value="PYP-like sensor domain (PAS domain)"/>
    <property type="match status" value="1"/>
</dbReference>
<keyword evidence="3" id="KW-1185">Reference proteome</keyword>
<dbReference type="RefSeq" id="WP_152212459.1">
    <property type="nucleotide sequence ID" value="NZ_WFLN01000005.1"/>
</dbReference>
<evidence type="ECO:0000259" key="1">
    <source>
        <dbReference type="PROSITE" id="PS50112"/>
    </source>
</evidence>
<sequence>MNHLDIKIKSLIQIETDMFQKNQFHQNFPFIILNIIGEIIYTPQSFINLIGYNSKELLGKSAYNFTLIEENEFISNAHYNLINNLGSITKISFRIIHKSRNVFWVEGTSTSVHIPLLEELVIISSFKKLNSF</sequence>
<evidence type="ECO:0000313" key="3">
    <source>
        <dbReference type="Proteomes" id="UP000442694"/>
    </source>
</evidence>
<evidence type="ECO:0000313" key="2">
    <source>
        <dbReference type="EMBL" id="KAB8032220.1"/>
    </source>
</evidence>
<dbReference type="AlphaFoldDB" id="A0A833JE66"/>
<proteinExistence type="predicted"/>
<comment type="caution">
    <text evidence="2">The sequence shown here is derived from an EMBL/GenBank/DDBJ whole genome shotgun (WGS) entry which is preliminary data.</text>
</comment>
<accession>A0A833JE66</accession>
<dbReference type="Proteomes" id="UP000442694">
    <property type="component" value="Unassembled WGS sequence"/>
</dbReference>
<dbReference type="InterPro" id="IPR000014">
    <property type="entry name" value="PAS"/>
</dbReference>
<dbReference type="InterPro" id="IPR035965">
    <property type="entry name" value="PAS-like_dom_sf"/>
</dbReference>
<dbReference type="EMBL" id="WFLN01000005">
    <property type="protein sequence ID" value="KAB8032220.1"/>
    <property type="molecule type" value="Genomic_DNA"/>
</dbReference>
<dbReference type="InterPro" id="IPR013655">
    <property type="entry name" value="PAS_fold_3"/>
</dbReference>
<dbReference type="Gene3D" id="3.30.450.20">
    <property type="entry name" value="PAS domain"/>
    <property type="match status" value="1"/>
</dbReference>
<gene>
    <name evidence="2" type="ORF">GCL57_06115</name>
</gene>